<accession>A0AA35J603</accession>
<evidence type="ECO:0008006" key="11">
    <source>
        <dbReference type="Google" id="ProtNLM"/>
    </source>
</evidence>
<keyword evidence="3" id="KW-0227">DNA damage</keyword>
<keyword evidence="4" id="KW-0378">Hydrolase</keyword>
<evidence type="ECO:0000256" key="1">
    <source>
        <dbReference type="ARBA" id="ARBA00008136"/>
    </source>
</evidence>
<dbReference type="GO" id="GO:0106300">
    <property type="term" value="P:protein-DNA covalent cross-linking repair"/>
    <property type="evidence" value="ECO:0007669"/>
    <property type="project" value="InterPro"/>
</dbReference>
<dbReference type="GO" id="GO:0003697">
    <property type="term" value="F:single-stranded DNA binding"/>
    <property type="evidence" value="ECO:0007669"/>
    <property type="project" value="InterPro"/>
</dbReference>
<evidence type="ECO:0000313" key="10">
    <source>
        <dbReference type="Proteomes" id="UP001162087"/>
    </source>
</evidence>
<evidence type="ECO:0000256" key="7">
    <source>
        <dbReference type="ARBA" id="ARBA00023239"/>
    </source>
</evidence>
<dbReference type="SUPFAM" id="SSF143081">
    <property type="entry name" value="BB1717-like"/>
    <property type="match status" value="1"/>
</dbReference>
<dbReference type="RefSeq" id="XP_056084276.1">
    <property type="nucleotide sequence ID" value="XM_056230349.1"/>
</dbReference>
<evidence type="ECO:0000256" key="6">
    <source>
        <dbReference type="ARBA" id="ARBA00023125"/>
    </source>
</evidence>
<dbReference type="PANTHER" id="PTHR13604:SF0">
    <property type="entry name" value="ABASIC SITE PROCESSING PROTEIN HMCES"/>
    <property type="match status" value="1"/>
</dbReference>
<name>A0AA35J603_SACK1</name>
<dbReference type="GO" id="GO:0016829">
    <property type="term" value="F:lyase activity"/>
    <property type="evidence" value="ECO:0007669"/>
    <property type="project" value="UniProtKB-KW"/>
</dbReference>
<dbReference type="Gene3D" id="3.90.1680.10">
    <property type="entry name" value="SOS response associated peptidase-like"/>
    <property type="match status" value="1"/>
</dbReference>
<gene>
    <name evidence="9" type="primary">SKDI13G2440</name>
    <name evidence="9" type="ORF">SKDI_13G2440</name>
</gene>
<keyword evidence="6" id="KW-0238">DNA-binding</keyword>
<dbReference type="GO" id="GO:0006508">
    <property type="term" value="P:proteolysis"/>
    <property type="evidence" value="ECO:0007669"/>
    <property type="project" value="UniProtKB-KW"/>
</dbReference>
<dbReference type="EMBL" id="OX365908">
    <property type="protein sequence ID" value="CAI4048320.1"/>
    <property type="molecule type" value="Genomic_DNA"/>
</dbReference>
<keyword evidence="7" id="KW-0456">Lyase</keyword>
<keyword evidence="5" id="KW-0190">Covalent protein-DNA linkage</keyword>
<dbReference type="Proteomes" id="UP001162087">
    <property type="component" value="Chromosome 13"/>
</dbReference>
<sequence>MCGRFALAYDSGDLPGLLGEWNLPVHTPNDASSNDQRSLDEEDTKGQAAVSEEIFKASYNVSPTNYSAVYRADTKAIQFMRWGLVPFWTKDSSQFKTYRTFNARLENLQQSKMWIRPCEKKRCAVLMSGYFEWKTVGKKKTPYFISRRDGRLMFVAGMYDYVEKEDLYTFTIITAQGPKELKWLHERMPCVLEPGSKSWDEWMDVDKTEWSTEELVKLLNPGYDESKLQFYQVTDDVGKTTNTGERLIRPLLKEDSDMFSVKKERKEVLLESDNDEGIADKDDDAGADELIKREDDRKEKKDLKENSYDQSAKKKEYKKPIPSDGGSVGIRVMKEEANESPEEGGSEKKRNIVDMLGNQKDSRGRKKLKK</sequence>
<dbReference type="GeneID" id="80926267"/>
<feature type="compositionally biased region" description="Basic and acidic residues" evidence="8">
    <location>
        <begin position="289"/>
        <end position="321"/>
    </location>
</feature>
<dbReference type="GO" id="GO:0008233">
    <property type="term" value="F:peptidase activity"/>
    <property type="evidence" value="ECO:0007669"/>
    <property type="project" value="UniProtKB-KW"/>
</dbReference>
<evidence type="ECO:0000256" key="4">
    <source>
        <dbReference type="ARBA" id="ARBA00022801"/>
    </source>
</evidence>
<feature type="region of interest" description="Disordered" evidence="8">
    <location>
        <begin position="273"/>
        <end position="370"/>
    </location>
</feature>
<dbReference type="InterPro" id="IPR003738">
    <property type="entry name" value="SRAP"/>
</dbReference>
<keyword evidence="10" id="KW-1185">Reference proteome</keyword>
<proteinExistence type="inferred from homology"/>
<keyword evidence="2" id="KW-0645">Protease</keyword>
<dbReference type="InterPro" id="IPR036590">
    <property type="entry name" value="SRAP-like"/>
</dbReference>
<evidence type="ECO:0000256" key="2">
    <source>
        <dbReference type="ARBA" id="ARBA00022670"/>
    </source>
</evidence>
<reference evidence="9" key="1">
    <citation type="submission" date="2022-10" db="EMBL/GenBank/DDBJ databases">
        <authorList>
            <person name="Byrne P K."/>
        </authorList>
    </citation>
    <scope>NUCLEOTIDE SEQUENCE</scope>
    <source>
        <strain evidence="9">IFO1802</strain>
    </source>
</reference>
<dbReference type="PANTHER" id="PTHR13604">
    <property type="entry name" value="DC12-RELATED"/>
    <property type="match status" value="1"/>
</dbReference>
<dbReference type="Pfam" id="PF02586">
    <property type="entry name" value="SRAP"/>
    <property type="match status" value="1"/>
</dbReference>
<dbReference type="AlphaFoldDB" id="A0AA35J603"/>
<evidence type="ECO:0000256" key="8">
    <source>
        <dbReference type="SAM" id="MobiDB-lite"/>
    </source>
</evidence>
<comment type="similarity">
    <text evidence="1">Belongs to the SOS response-associated peptidase family.</text>
</comment>
<organism evidence="9 10">
    <name type="scientific">Saccharomyces kudriavzevii (strain ATCC MYA-4449 / AS 2.2408 / CBS 8840 / NBRC 1802 / NCYC 2889)</name>
    <name type="common">Yeast</name>
    <dbReference type="NCBI Taxonomy" id="226230"/>
    <lineage>
        <taxon>Eukaryota</taxon>
        <taxon>Fungi</taxon>
        <taxon>Dikarya</taxon>
        <taxon>Ascomycota</taxon>
        <taxon>Saccharomycotina</taxon>
        <taxon>Saccharomycetes</taxon>
        <taxon>Saccharomycetales</taxon>
        <taxon>Saccharomycetaceae</taxon>
        <taxon>Saccharomyces</taxon>
    </lineage>
</organism>
<feature type="compositionally biased region" description="Acidic residues" evidence="8">
    <location>
        <begin position="273"/>
        <end position="287"/>
    </location>
</feature>
<evidence type="ECO:0000256" key="5">
    <source>
        <dbReference type="ARBA" id="ARBA00023124"/>
    </source>
</evidence>
<protein>
    <recommendedName>
        <fullName evidence="11">YMR114C-like protein</fullName>
    </recommendedName>
</protein>
<evidence type="ECO:0000256" key="3">
    <source>
        <dbReference type="ARBA" id="ARBA00022763"/>
    </source>
</evidence>
<evidence type="ECO:0000313" key="9">
    <source>
        <dbReference type="EMBL" id="CAI4048320.1"/>
    </source>
</evidence>